<reference evidence="1" key="1">
    <citation type="submission" date="2017-07" db="EMBL/GenBank/DDBJ databases">
        <title>Taro Niue Genome Assembly and Annotation.</title>
        <authorList>
            <person name="Atibalentja N."/>
            <person name="Keating K."/>
            <person name="Fields C.J."/>
        </authorList>
    </citation>
    <scope>NUCLEOTIDE SEQUENCE</scope>
    <source>
        <strain evidence="1">Niue_2</strain>
        <tissue evidence="1">Leaf</tissue>
    </source>
</reference>
<name>A0A843W3P3_COLES</name>
<feature type="non-terminal residue" evidence="1">
    <location>
        <position position="63"/>
    </location>
</feature>
<dbReference type="AlphaFoldDB" id="A0A843W3P3"/>
<dbReference type="EMBL" id="NMUH01002383">
    <property type="protein sequence ID" value="MQL99634.1"/>
    <property type="molecule type" value="Genomic_DNA"/>
</dbReference>
<evidence type="ECO:0000313" key="2">
    <source>
        <dbReference type="Proteomes" id="UP000652761"/>
    </source>
</evidence>
<keyword evidence="2" id="KW-1185">Reference proteome</keyword>
<proteinExistence type="predicted"/>
<sequence length="63" mass="7275">MYTRQATRSKCKRTRQAVGTNTHRKWFHGRPVFRFLQTCQHLSTAASRLSTDGVLGRSDGYDM</sequence>
<gene>
    <name evidence="1" type="ORF">Taro_032358</name>
</gene>
<organism evidence="1 2">
    <name type="scientific">Colocasia esculenta</name>
    <name type="common">Wild taro</name>
    <name type="synonym">Arum esculentum</name>
    <dbReference type="NCBI Taxonomy" id="4460"/>
    <lineage>
        <taxon>Eukaryota</taxon>
        <taxon>Viridiplantae</taxon>
        <taxon>Streptophyta</taxon>
        <taxon>Embryophyta</taxon>
        <taxon>Tracheophyta</taxon>
        <taxon>Spermatophyta</taxon>
        <taxon>Magnoliopsida</taxon>
        <taxon>Liliopsida</taxon>
        <taxon>Araceae</taxon>
        <taxon>Aroideae</taxon>
        <taxon>Colocasieae</taxon>
        <taxon>Colocasia</taxon>
    </lineage>
</organism>
<accession>A0A843W3P3</accession>
<comment type="caution">
    <text evidence="1">The sequence shown here is derived from an EMBL/GenBank/DDBJ whole genome shotgun (WGS) entry which is preliminary data.</text>
</comment>
<evidence type="ECO:0000313" key="1">
    <source>
        <dbReference type="EMBL" id="MQL99634.1"/>
    </source>
</evidence>
<protein>
    <submittedName>
        <fullName evidence="1">Uncharacterized protein</fullName>
    </submittedName>
</protein>
<dbReference type="Proteomes" id="UP000652761">
    <property type="component" value="Unassembled WGS sequence"/>
</dbReference>